<feature type="domain" description="Smr" evidence="2">
    <location>
        <begin position="125"/>
        <end position="200"/>
    </location>
</feature>
<dbReference type="PROSITE" id="PS50828">
    <property type="entry name" value="SMR"/>
    <property type="match status" value="1"/>
</dbReference>
<gene>
    <name evidence="3" type="ORF">RRF57_005457</name>
</gene>
<evidence type="ECO:0000259" key="2">
    <source>
        <dbReference type="PROSITE" id="PS50828"/>
    </source>
</evidence>
<evidence type="ECO:0000313" key="3">
    <source>
        <dbReference type="EMBL" id="KAK5629742.1"/>
    </source>
</evidence>
<dbReference type="InterPro" id="IPR013899">
    <property type="entry name" value="DUF1771"/>
</dbReference>
<dbReference type="SUPFAM" id="SSF160443">
    <property type="entry name" value="SMR domain-like"/>
    <property type="match status" value="1"/>
</dbReference>
<dbReference type="AlphaFoldDB" id="A0AAN7UJX2"/>
<dbReference type="Proteomes" id="UP001305414">
    <property type="component" value="Unassembled WGS sequence"/>
</dbReference>
<dbReference type="SMART" id="SM00463">
    <property type="entry name" value="SMR"/>
    <property type="match status" value="1"/>
</dbReference>
<feature type="compositionally biased region" description="Basic and acidic residues" evidence="1">
    <location>
        <begin position="89"/>
        <end position="104"/>
    </location>
</feature>
<feature type="region of interest" description="Disordered" evidence="1">
    <location>
        <begin position="54"/>
        <end position="104"/>
    </location>
</feature>
<keyword evidence="4" id="KW-1185">Reference proteome</keyword>
<comment type="caution">
    <text evidence="3">The sequence shown here is derived from an EMBL/GenBank/DDBJ whole genome shotgun (WGS) entry which is preliminary data.</text>
</comment>
<dbReference type="InterPro" id="IPR053020">
    <property type="entry name" value="Smr_domain_protein"/>
</dbReference>
<evidence type="ECO:0000313" key="4">
    <source>
        <dbReference type="Proteomes" id="UP001305414"/>
    </source>
</evidence>
<name>A0AAN7UJX2_9PEZI</name>
<dbReference type="Pfam" id="PF01713">
    <property type="entry name" value="Smr"/>
    <property type="match status" value="1"/>
</dbReference>
<proteinExistence type="predicted"/>
<dbReference type="SMART" id="SM01162">
    <property type="entry name" value="DUF1771"/>
    <property type="match status" value="1"/>
</dbReference>
<feature type="region of interest" description="Disordered" evidence="1">
    <location>
        <begin position="207"/>
        <end position="256"/>
    </location>
</feature>
<feature type="compositionally biased region" description="Basic and acidic residues" evidence="1">
    <location>
        <begin position="54"/>
        <end position="73"/>
    </location>
</feature>
<organism evidence="3 4">
    <name type="scientific">Xylaria bambusicola</name>
    <dbReference type="NCBI Taxonomy" id="326684"/>
    <lineage>
        <taxon>Eukaryota</taxon>
        <taxon>Fungi</taxon>
        <taxon>Dikarya</taxon>
        <taxon>Ascomycota</taxon>
        <taxon>Pezizomycotina</taxon>
        <taxon>Sordariomycetes</taxon>
        <taxon>Xylariomycetidae</taxon>
        <taxon>Xylariales</taxon>
        <taxon>Xylariaceae</taxon>
        <taxon>Xylaria</taxon>
    </lineage>
</organism>
<evidence type="ECO:0000256" key="1">
    <source>
        <dbReference type="SAM" id="MobiDB-lite"/>
    </source>
</evidence>
<dbReference type="InterPro" id="IPR036063">
    <property type="entry name" value="Smr_dom_sf"/>
</dbReference>
<feature type="compositionally biased region" description="Low complexity" evidence="1">
    <location>
        <begin position="239"/>
        <end position="254"/>
    </location>
</feature>
<dbReference type="PANTHER" id="PTHR47417:SF1">
    <property type="entry name" value="SMR DOMAIN-CONTAINING PROTEIN YPL199C"/>
    <property type="match status" value="1"/>
</dbReference>
<dbReference type="InterPro" id="IPR002625">
    <property type="entry name" value="Smr_dom"/>
</dbReference>
<dbReference type="Gene3D" id="3.30.1370.110">
    <property type="match status" value="1"/>
</dbReference>
<feature type="compositionally biased region" description="Low complexity" evidence="1">
    <location>
        <begin position="220"/>
        <end position="232"/>
    </location>
</feature>
<dbReference type="PANTHER" id="PTHR47417">
    <property type="entry name" value="SMR DOMAIN-CONTAINING PROTEIN YPL199C"/>
    <property type="match status" value="1"/>
</dbReference>
<accession>A0AAN7UJX2</accession>
<sequence length="276" mass="31782">MIITLNVQKCIMHDEYDEIELHRPYADRGFGTIGGKDFNHEPDPRIEAEYKDLREQARDEDKQRNKCFKESREAYNNGDGARAKQLSNEGKKHGKESDDLDKKASDKIFKANNPEYKEGSPLEVVDLHGQFVHEAVERVTDQIQTNQRHGLTHLHIIVGKGIHSVGHVQKLKPAIEDLCRNMGLHYEAEENAGRIYVDLQGDHVPQMPPLPPKPASQHAGYGEQPYGGYQQNHYHDQQDYYPGQQHHGGQNQQEEQYDEIERLITKLFKKYCCTVM</sequence>
<dbReference type="EMBL" id="JAWHQM010000012">
    <property type="protein sequence ID" value="KAK5629742.1"/>
    <property type="molecule type" value="Genomic_DNA"/>
</dbReference>
<reference evidence="3 4" key="1">
    <citation type="submission" date="2023-10" db="EMBL/GenBank/DDBJ databases">
        <title>Draft genome sequence of Xylaria bambusicola isolate GMP-LS, the root and basal stem rot pathogen of sugarcane in Indonesia.</title>
        <authorList>
            <person name="Selvaraj P."/>
            <person name="Muralishankar V."/>
            <person name="Muruganantham S."/>
            <person name="Sp S."/>
            <person name="Haryani S."/>
            <person name="Lau K.J.X."/>
            <person name="Naqvi N.I."/>
        </authorList>
    </citation>
    <scope>NUCLEOTIDE SEQUENCE [LARGE SCALE GENOMIC DNA]</scope>
    <source>
        <strain evidence="3">GMP-LS</strain>
    </source>
</reference>
<protein>
    <recommendedName>
        <fullName evidence="2">Smr domain-containing protein</fullName>
    </recommendedName>
</protein>
<dbReference type="Pfam" id="PF08590">
    <property type="entry name" value="DUF1771"/>
    <property type="match status" value="1"/>
</dbReference>